<protein>
    <submittedName>
        <fullName evidence="1">Uncharacterized protein</fullName>
    </submittedName>
</protein>
<evidence type="ECO:0000313" key="1">
    <source>
        <dbReference type="EMBL" id="GAF77784.1"/>
    </source>
</evidence>
<gene>
    <name evidence="1" type="ORF">S01H1_13680</name>
</gene>
<sequence>MIFTEEINDKINIFLNERNICIGNYTDIKLFKLGNVYQYILVYAELIEE</sequence>
<dbReference type="EMBL" id="BARS01007064">
    <property type="protein sequence ID" value="GAF77784.1"/>
    <property type="molecule type" value="Genomic_DNA"/>
</dbReference>
<accession>X0S9T8</accession>
<organism evidence="1">
    <name type="scientific">marine sediment metagenome</name>
    <dbReference type="NCBI Taxonomy" id="412755"/>
    <lineage>
        <taxon>unclassified sequences</taxon>
        <taxon>metagenomes</taxon>
        <taxon>ecological metagenomes</taxon>
    </lineage>
</organism>
<comment type="caution">
    <text evidence="1">The sequence shown here is derived from an EMBL/GenBank/DDBJ whole genome shotgun (WGS) entry which is preliminary data.</text>
</comment>
<dbReference type="AlphaFoldDB" id="X0S9T8"/>
<name>X0S9T8_9ZZZZ</name>
<reference evidence="1" key="1">
    <citation type="journal article" date="2014" name="Front. Microbiol.">
        <title>High frequency of phylogenetically diverse reductive dehalogenase-homologous genes in deep subseafloor sedimentary metagenomes.</title>
        <authorList>
            <person name="Kawai M."/>
            <person name="Futagami T."/>
            <person name="Toyoda A."/>
            <person name="Takaki Y."/>
            <person name="Nishi S."/>
            <person name="Hori S."/>
            <person name="Arai W."/>
            <person name="Tsubouchi T."/>
            <person name="Morono Y."/>
            <person name="Uchiyama I."/>
            <person name="Ito T."/>
            <person name="Fujiyama A."/>
            <person name="Inagaki F."/>
            <person name="Takami H."/>
        </authorList>
    </citation>
    <scope>NUCLEOTIDE SEQUENCE</scope>
    <source>
        <strain evidence="1">Expedition CK06-06</strain>
    </source>
</reference>
<proteinExistence type="predicted"/>